<keyword evidence="11 14" id="KW-0175">Coiled coil</keyword>
<dbReference type="InterPro" id="IPR013083">
    <property type="entry name" value="Znf_RING/FYVE/PHD"/>
</dbReference>
<evidence type="ECO:0000256" key="11">
    <source>
        <dbReference type="ARBA" id="ARBA00023054"/>
    </source>
</evidence>
<evidence type="ECO:0000313" key="18">
    <source>
        <dbReference type="EMBL" id="KAJ1613941.1"/>
    </source>
</evidence>
<sequence>MTSKRKRDENELKRGSVSPKADGLPLDSQELTNYHVSQLQESNKRHRQRIHELESKISEMIGAFESAPEDGNEEERISKRFEYIIKQKDDEILSLKNENQRLSMQNVLNMSSFSGCPNVSSNASNKSRQASGQGTPANEMADCSSADMNIIDLREGDLKSRLAERDQQISDLSARNEEVSRENLELRRSLAVHVPCKSFEGRIGEEEAEQSRFCRCVEGVVDEIFELRSRLKSEKLKFAALLESELLRGIKEFLATQKKCEEHNKSMVEELSDLKGKYNDLRQDYASLESSQKALDDRDREQKKKIRELELKNSKMESERTRISEFIKSVGSKLEIGEKEEVLESIMNEYEELSNAFEEKSLECDGVRKKLWEKEKELDGYKVGIDEIKQALREMETAKILYEEKLSLIRKTNRSEPLRESSGRELNIIEFLNKHFPSLGGEDTSQGQNHLEESLDRMNKSLIEQRSVSEKLSSELGFYKSECSTLREQLNALEKKETNYRETASVLKNRLQYVLNKVHKLTDLEISLDSTEENEHLQVDDYDKELNHLKSENQELLTLMKCSVCRDKVKDTVINRCGHLFCKECIDSNLSSRNRKCPLCHITFDKNDIGRIFLH</sequence>
<keyword evidence="7 13" id="KW-0863">Zinc-finger</keyword>
<dbReference type="InterPro" id="IPR001841">
    <property type="entry name" value="Znf_RING"/>
</dbReference>
<dbReference type="EMBL" id="JAPCXB010000029">
    <property type="protein sequence ID" value="KAJ1613941.1"/>
    <property type="molecule type" value="Genomic_DNA"/>
</dbReference>
<keyword evidence="6 14" id="KW-0479">Metal-binding</keyword>
<evidence type="ECO:0000256" key="7">
    <source>
        <dbReference type="ARBA" id="ARBA00022771"/>
    </source>
</evidence>
<dbReference type="SUPFAM" id="SSF57850">
    <property type="entry name" value="RING/U-box"/>
    <property type="match status" value="1"/>
</dbReference>
<dbReference type="CDD" id="cd16499">
    <property type="entry name" value="RING-HC_Bre1-like"/>
    <property type="match status" value="1"/>
</dbReference>
<evidence type="ECO:0000256" key="5">
    <source>
        <dbReference type="ARBA" id="ARBA00022679"/>
    </source>
</evidence>
<gene>
    <name evidence="18" type="ORF">OJ252_858</name>
</gene>
<feature type="coiled-coil region" evidence="15">
    <location>
        <begin position="476"/>
        <end position="510"/>
    </location>
</feature>
<reference evidence="18" key="1">
    <citation type="submission" date="2022-10" db="EMBL/GenBank/DDBJ databases">
        <title>Adaptive evolution leads to modifications in subtelomeric GC content in a zoonotic Cryptosporidium species.</title>
        <authorList>
            <person name="Li J."/>
            <person name="Feng Y."/>
            <person name="Xiao L."/>
        </authorList>
    </citation>
    <scope>NUCLEOTIDE SEQUENCE</scope>
    <source>
        <strain evidence="18">25894</strain>
    </source>
</reference>
<keyword evidence="9 14" id="KW-0862">Zinc</keyword>
<keyword evidence="12 14" id="KW-0539">Nucleus</keyword>
<dbReference type="Gene3D" id="3.30.40.10">
    <property type="entry name" value="Zinc/RING finger domain, C3HC4 (zinc finger)"/>
    <property type="match status" value="1"/>
</dbReference>
<comment type="similarity">
    <text evidence="4 14">Belongs to the BRE1 family.</text>
</comment>
<evidence type="ECO:0000256" key="3">
    <source>
        <dbReference type="ARBA" id="ARBA00004906"/>
    </source>
</evidence>
<dbReference type="EC" id="2.3.2.27" evidence="14"/>
<dbReference type="InterPro" id="IPR013956">
    <property type="entry name" value="E3_ubiquit_lig_Bre1"/>
</dbReference>
<dbReference type="Pfam" id="PF00097">
    <property type="entry name" value="zf-C3HC4"/>
    <property type="match status" value="1"/>
</dbReference>
<feature type="coiled-coil region" evidence="15">
    <location>
        <begin position="162"/>
        <end position="189"/>
    </location>
</feature>
<dbReference type="PANTHER" id="PTHR23163:SF0">
    <property type="entry name" value="E3 UBIQUITIN-PROTEIN LIGASE BRE1"/>
    <property type="match status" value="1"/>
</dbReference>
<protein>
    <recommendedName>
        <fullName evidence="14">E3 ubiquitin protein ligase</fullName>
        <ecNumber evidence="14">2.3.2.27</ecNumber>
    </recommendedName>
</protein>
<feature type="domain" description="RING-type" evidence="17">
    <location>
        <begin position="562"/>
        <end position="601"/>
    </location>
</feature>
<proteinExistence type="inferred from homology"/>
<organism evidence="18 19">
    <name type="scientific">Cryptosporidium canis</name>
    <dbReference type="NCBI Taxonomy" id="195482"/>
    <lineage>
        <taxon>Eukaryota</taxon>
        <taxon>Sar</taxon>
        <taxon>Alveolata</taxon>
        <taxon>Apicomplexa</taxon>
        <taxon>Conoidasida</taxon>
        <taxon>Coccidia</taxon>
        <taxon>Eucoccidiorida</taxon>
        <taxon>Eimeriorina</taxon>
        <taxon>Cryptosporidiidae</taxon>
        <taxon>Cryptosporidium</taxon>
    </lineage>
</organism>
<keyword evidence="19" id="KW-1185">Reference proteome</keyword>
<evidence type="ECO:0000256" key="16">
    <source>
        <dbReference type="SAM" id="MobiDB-lite"/>
    </source>
</evidence>
<dbReference type="InterPro" id="IPR018957">
    <property type="entry name" value="Znf_C3HC4_RING-type"/>
</dbReference>
<feature type="coiled-coil region" evidence="15">
    <location>
        <begin position="36"/>
        <end position="105"/>
    </location>
</feature>
<dbReference type="PROSITE" id="PS50089">
    <property type="entry name" value="ZF_RING_2"/>
    <property type="match status" value="1"/>
</dbReference>
<feature type="compositionally biased region" description="Basic and acidic residues" evidence="16">
    <location>
        <begin position="1"/>
        <end position="14"/>
    </location>
</feature>
<accession>A0ABQ8P9N9</accession>
<evidence type="ECO:0000256" key="10">
    <source>
        <dbReference type="ARBA" id="ARBA00022853"/>
    </source>
</evidence>
<feature type="region of interest" description="Disordered" evidence="16">
    <location>
        <begin position="117"/>
        <end position="141"/>
    </location>
</feature>
<dbReference type="PROSITE" id="PS00518">
    <property type="entry name" value="ZF_RING_1"/>
    <property type="match status" value="1"/>
</dbReference>
<evidence type="ECO:0000256" key="6">
    <source>
        <dbReference type="ARBA" id="ARBA00022723"/>
    </source>
</evidence>
<feature type="coiled-coil region" evidence="15">
    <location>
        <begin position="264"/>
        <end position="405"/>
    </location>
</feature>
<keyword evidence="5 14" id="KW-0808">Transferase</keyword>
<evidence type="ECO:0000256" key="9">
    <source>
        <dbReference type="ARBA" id="ARBA00022833"/>
    </source>
</evidence>
<keyword evidence="8 14" id="KW-0833">Ubl conjugation pathway</keyword>
<feature type="region of interest" description="Disordered" evidence="16">
    <location>
        <begin position="1"/>
        <end position="28"/>
    </location>
</feature>
<evidence type="ECO:0000256" key="1">
    <source>
        <dbReference type="ARBA" id="ARBA00000900"/>
    </source>
</evidence>
<dbReference type="Proteomes" id="UP001071777">
    <property type="component" value="Unassembled WGS sequence"/>
</dbReference>
<comment type="caution">
    <text evidence="18">The sequence shown here is derived from an EMBL/GenBank/DDBJ whole genome shotgun (WGS) entry which is preliminary data.</text>
</comment>
<evidence type="ECO:0000256" key="2">
    <source>
        <dbReference type="ARBA" id="ARBA00004123"/>
    </source>
</evidence>
<evidence type="ECO:0000256" key="13">
    <source>
        <dbReference type="PROSITE-ProRule" id="PRU00175"/>
    </source>
</evidence>
<dbReference type="InterPro" id="IPR017907">
    <property type="entry name" value="Znf_RING_CS"/>
</dbReference>
<dbReference type="SMART" id="SM00184">
    <property type="entry name" value="RING"/>
    <property type="match status" value="1"/>
</dbReference>
<comment type="pathway">
    <text evidence="3 14">Protein modification; protein ubiquitination.</text>
</comment>
<evidence type="ECO:0000259" key="17">
    <source>
        <dbReference type="PROSITE" id="PS50089"/>
    </source>
</evidence>
<name>A0ABQ8P9N9_9CRYT</name>
<keyword evidence="10 14" id="KW-0156">Chromatin regulator</keyword>
<evidence type="ECO:0000256" key="14">
    <source>
        <dbReference type="RuleBase" id="RU365038"/>
    </source>
</evidence>
<dbReference type="PANTHER" id="PTHR23163">
    <property type="entry name" value="RING FINGER PROTEIN-RELATED"/>
    <property type="match status" value="1"/>
</dbReference>
<evidence type="ECO:0000256" key="4">
    <source>
        <dbReference type="ARBA" id="ARBA00005555"/>
    </source>
</evidence>
<feature type="compositionally biased region" description="Polar residues" evidence="16">
    <location>
        <begin position="117"/>
        <end position="136"/>
    </location>
</feature>
<evidence type="ECO:0000313" key="19">
    <source>
        <dbReference type="Proteomes" id="UP001071777"/>
    </source>
</evidence>
<evidence type="ECO:0000256" key="12">
    <source>
        <dbReference type="ARBA" id="ARBA00023242"/>
    </source>
</evidence>
<comment type="catalytic activity">
    <reaction evidence="1 14">
        <text>S-ubiquitinyl-[E2 ubiquitin-conjugating enzyme]-L-cysteine + [acceptor protein]-L-lysine = [E2 ubiquitin-conjugating enzyme]-L-cysteine + N(6)-ubiquitinyl-[acceptor protein]-L-lysine.</text>
        <dbReference type="EC" id="2.3.2.27"/>
    </reaction>
</comment>
<comment type="subcellular location">
    <subcellularLocation>
        <location evidence="2 14">Nucleus</location>
    </subcellularLocation>
</comment>
<evidence type="ECO:0000256" key="8">
    <source>
        <dbReference type="ARBA" id="ARBA00022786"/>
    </source>
</evidence>
<evidence type="ECO:0000256" key="15">
    <source>
        <dbReference type="SAM" id="Coils"/>
    </source>
</evidence>